<sequence>MGDFSSQIDQAASSSAERIIAQLALYWRETVHAEVPAMAFSMLTINRLLLVAAPCTWALASTVPVLAVTFANLGFAFIVILVSYWSLWHFRQLFFNGLVSHKGKAVLITGCDTGFGHLLADRLAKDGFLVFAGCLDASGTGANILRERTNIRVLQMDVTKKEDIDAAFEIVENDLDNKVLWGVVCNAGVGSIGYIDLQPLSRVREVVEVNTFGVLAVACAFLPLLKKSRGRLVIVSSLLARLSVPECLAYCISKRASITLADGLRQQFYSKGVHVCTVEPAAYRTSVADHAVLEKAMDADLQRLPERIRYTLDERFVERLKSRTRVLLSWFIRNDTAEAVDVMRRATLDRMPKAHYTAGGTVDHVYRLLIDLLPAEVMDEALHIMSKVATLRANRTQK</sequence>
<evidence type="ECO:0000313" key="2">
    <source>
        <dbReference type="Proteomes" id="UP000821865"/>
    </source>
</evidence>
<protein>
    <submittedName>
        <fullName evidence="1">Uncharacterized protein</fullName>
    </submittedName>
</protein>
<accession>A0ACB8C4P8</accession>
<organism evidence="1 2">
    <name type="scientific">Dermacentor silvarum</name>
    <name type="common">Tick</name>
    <dbReference type="NCBI Taxonomy" id="543639"/>
    <lineage>
        <taxon>Eukaryota</taxon>
        <taxon>Metazoa</taxon>
        <taxon>Ecdysozoa</taxon>
        <taxon>Arthropoda</taxon>
        <taxon>Chelicerata</taxon>
        <taxon>Arachnida</taxon>
        <taxon>Acari</taxon>
        <taxon>Parasitiformes</taxon>
        <taxon>Ixodida</taxon>
        <taxon>Ixodoidea</taxon>
        <taxon>Ixodidae</taxon>
        <taxon>Rhipicephalinae</taxon>
        <taxon>Dermacentor</taxon>
    </lineage>
</organism>
<keyword evidence="2" id="KW-1185">Reference proteome</keyword>
<reference evidence="1" key="1">
    <citation type="submission" date="2020-05" db="EMBL/GenBank/DDBJ databases">
        <title>Large-scale comparative analyses of tick genomes elucidate their genetic diversity and vector capacities.</title>
        <authorList>
            <person name="Jia N."/>
            <person name="Wang J."/>
            <person name="Shi W."/>
            <person name="Du L."/>
            <person name="Sun Y."/>
            <person name="Zhan W."/>
            <person name="Jiang J."/>
            <person name="Wang Q."/>
            <person name="Zhang B."/>
            <person name="Ji P."/>
            <person name="Sakyi L.B."/>
            <person name="Cui X."/>
            <person name="Yuan T."/>
            <person name="Jiang B."/>
            <person name="Yang W."/>
            <person name="Lam T.T.-Y."/>
            <person name="Chang Q."/>
            <person name="Ding S."/>
            <person name="Wang X."/>
            <person name="Zhu J."/>
            <person name="Ruan X."/>
            <person name="Zhao L."/>
            <person name="Wei J."/>
            <person name="Que T."/>
            <person name="Du C."/>
            <person name="Cheng J."/>
            <person name="Dai P."/>
            <person name="Han X."/>
            <person name="Huang E."/>
            <person name="Gao Y."/>
            <person name="Liu J."/>
            <person name="Shao H."/>
            <person name="Ye R."/>
            <person name="Li L."/>
            <person name="Wei W."/>
            <person name="Wang X."/>
            <person name="Wang C."/>
            <person name="Yang T."/>
            <person name="Huo Q."/>
            <person name="Li W."/>
            <person name="Guo W."/>
            <person name="Chen H."/>
            <person name="Zhou L."/>
            <person name="Ni X."/>
            <person name="Tian J."/>
            <person name="Zhou Y."/>
            <person name="Sheng Y."/>
            <person name="Liu T."/>
            <person name="Pan Y."/>
            <person name="Xia L."/>
            <person name="Li J."/>
            <person name="Zhao F."/>
            <person name="Cao W."/>
        </authorList>
    </citation>
    <scope>NUCLEOTIDE SEQUENCE</scope>
    <source>
        <strain evidence="1">Dsil-2018</strain>
    </source>
</reference>
<comment type="caution">
    <text evidence="1">The sequence shown here is derived from an EMBL/GenBank/DDBJ whole genome shotgun (WGS) entry which is preliminary data.</text>
</comment>
<dbReference type="Proteomes" id="UP000821865">
    <property type="component" value="Chromosome 9"/>
</dbReference>
<evidence type="ECO:0000313" key="1">
    <source>
        <dbReference type="EMBL" id="KAH7933701.1"/>
    </source>
</evidence>
<dbReference type="EMBL" id="CM023478">
    <property type="protein sequence ID" value="KAH7933701.1"/>
    <property type="molecule type" value="Genomic_DNA"/>
</dbReference>
<gene>
    <name evidence="1" type="ORF">HPB49_015957</name>
</gene>
<proteinExistence type="predicted"/>
<name>A0ACB8C4P8_DERSI</name>